<comment type="caution">
    <text evidence="3">The sequence shown here is derived from an EMBL/GenBank/DDBJ whole genome shotgun (WGS) entry which is preliminary data.</text>
</comment>
<reference evidence="3" key="1">
    <citation type="journal article" date="2019" name="Sci. Rep.">
        <title>Draft genome of Tanacetum cinerariifolium, the natural source of mosquito coil.</title>
        <authorList>
            <person name="Yamashiro T."/>
            <person name="Shiraishi A."/>
            <person name="Satake H."/>
            <person name="Nakayama K."/>
        </authorList>
    </citation>
    <scope>NUCLEOTIDE SEQUENCE</scope>
</reference>
<dbReference type="GO" id="GO:0015074">
    <property type="term" value="P:DNA integration"/>
    <property type="evidence" value="ECO:0007669"/>
    <property type="project" value="InterPro"/>
</dbReference>
<feature type="compositionally biased region" description="Polar residues" evidence="1">
    <location>
        <begin position="77"/>
        <end position="96"/>
    </location>
</feature>
<proteinExistence type="predicted"/>
<dbReference type="PANTHER" id="PTHR42648">
    <property type="entry name" value="TRANSPOSASE, PUTATIVE-RELATED"/>
    <property type="match status" value="1"/>
</dbReference>
<dbReference type="GO" id="GO:0003676">
    <property type="term" value="F:nucleic acid binding"/>
    <property type="evidence" value="ECO:0007669"/>
    <property type="project" value="InterPro"/>
</dbReference>
<feature type="non-terminal residue" evidence="3">
    <location>
        <position position="1"/>
    </location>
</feature>
<organism evidence="3">
    <name type="scientific">Tanacetum cinerariifolium</name>
    <name type="common">Dalmatian daisy</name>
    <name type="synonym">Chrysanthemum cinerariifolium</name>
    <dbReference type="NCBI Taxonomy" id="118510"/>
    <lineage>
        <taxon>Eukaryota</taxon>
        <taxon>Viridiplantae</taxon>
        <taxon>Streptophyta</taxon>
        <taxon>Embryophyta</taxon>
        <taxon>Tracheophyta</taxon>
        <taxon>Spermatophyta</taxon>
        <taxon>Magnoliopsida</taxon>
        <taxon>eudicotyledons</taxon>
        <taxon>Gunneridae</taxon>
        <taxon>Pentapetalae</taxon>
        <taxon>asterids</taxon>
        <taxon>campanulids</taxon>
        <taxon>Asterales</taxon>
        <taxon>Asteraceae</taxon>
        <taxon>Asteroideae</taxon>
        <taxon>Anthemideae</taxon>
        <taxon>Anthemidinae</taxon>
        <taxon>Tanacetum</taxon>
    </lineage>
</organism>
<evidence type="ECO:0000256" key="1">
    <source>
        <dbReference type="SAM" id="MobiDB-lite"/>
    </source>
</evidence>
<name>A0A699KG58_TANCI</name>
<evidence type="ECO:0000259" key="2">
    <source>
        <dbReference type="PROSITE" id="PS50994"/>
    </source>
</evidence>
<feature type="region of interest" description="Disordered" evidence="1">
    <location>
        <begin position="56"/>
        <end position="96"/>
    </location>
</feature>
<dbReference type="PROSITE" id="PS50994">
    <property type="entry name" value="INTEGRASE"/>
    <property type="match status" value="1"/>
</dbReference>
<dbReference type="Gene3D" id="3.30.420.10">
    <property type="entry name" value="Ribonuclease H-like superfamily/Ribonuclease H"/>
    <property type="match status" value="1"/>
</dbReference>
<dbReference type="InterPro" id="IPR001584">
    <property type="entry name" value="Integrase_cat-core"/>
</dbReference>
<dbReference type="InterPro" id="IPR012337">
    <property type="entry name" value="RNaseH-like_sf"/>
</dbReference>
<gene>
    <name evidence="3" type="ORF">Tci_664460</name>
</gene>
<dbReference type="InterPro" id="IPR036397">
    <property type="entry name" value="RNaseH_sf"/>
</dbReference>
<dbReference type="AlphaFoldDB" id="A0A699KG58"/>
<accession>A0A699KG58</accession>
<dbReference type="PANTHER" id="PTHR42648:SF21">
    <property type="entry name" value="CYSTEINE-RICH RLK (RECEPTOR-LIKE PROTEIN KINASE) 8"/>
    <property type="match status" value="1"/>
</dbReference>
<protein>
    <submittedName>
        <fullName evidence="3">Ribonuclease H-like domain-containing protein</fullName>
    </submittedName>
</protein>
<sequence length="486" mass="55636">ENEVLQSVFMNKASDLEDTFVNDRYADGMHAIPPPVTGIYMPSRPDVDIDYSKFTYGPKQTSTDELDSKPSEYASCESDSSVETSTSMPEPVENTSKVVRKPKVWTDTAIIEEYESDSDNALMSNVQEDKEKHSFAFTDSVKHVKTSRENIKETGTTVLKLRSRIEMVTLERVWDMLSLEKHALFVDDPHRALKDKGIVDSGCSRHITGNKAHLMCGKKNKVLFIDTDCLVLSPDFKLPDENQVLLKILRQHNMYSFNLKNIDPSRDLACWFAKASIDESNEWFSWVYFLKSKDEITPILKDFIRQAKNQFYHKVKTIRSDNRTKFKKKDLIELCGLKGITREYSNARTPQQIGVAERKNKTLIEAVDSFLPTTFGVEAVNTACYFLNRVLVTKPQNKTPYELLTGKQPIISYLRPIGCHVTILNTIDQLGKFDGKYDSGFLVGYSLNSKAFRVYNLETKRVEENLHVKFLENKPNIAEKGHAWMF</sequence>
<dbReference type="InterPro" id="IPR039537">
    <property type="entry name" value="Retrotran_Ty1/copia-like"/>
</dbReference>
<evidence type="ECO:0000313" key="3">
    <source>
        <dbReference type="EMBL" id="GFA92488.1"/>
    </source>
</evidence>
<feature type="non-terminal residue" evidence="3">
    <location>
        <position position="486"/>
    </location>
</feature>
<dbReference type="SUPFAM" id="SSF53098">
    <property type="entry name" value="Ribonuclease H-like"/>
    <property type="match status" value="1"/>
</dbReference>
<dbReference type="EMBL" id="BKCJ010515300">
    <property type="protein sequence ID" value="GFA92488.1"/>
    <property type="molecule type" value="Genomic_DNA"/>
</dbReference>
<dbReference type="InterPro" id="IPR057670">
    <property type="entry name" value="SH3_retrovirus"/>
</dbReference>
<dbReference type="Pfam" id="PF25597">
    <property type="entry name" value="SH3_retrovirus"/>
    <property type="match status" value="1"/>
</dbReference>
<feature type="domain" description="Integrase catalytic" evidence="2">
    <location>
        <begin position="286"/>
        <end position="408"/>
    </location>
</feature>